<evidence type="ECO:0000313" key="9">
    <source>
        <dbReference type="Proteomes" id="UP000694620"/>
    </source>
</evidence>
<dbReference type="GeneTree" id="ENSGT00940000162166"/>
<dbReference type="Ensembl" id="ENSECRT00000008215.1">
    <property type="protein sequence ID" value="ENSECRP00000008085.1"/>
    <property type="gene ID" value="ENSECRG00000005392.1"/>
</dbReference>
<comment type="subcellular location">
    <subcellularLocation>
        <location evidence="1">Cytoplasm</location>
        <location evidence="1">Cytoskeleton</location>
    </subcellularLocation>
</comment>
<dbReference type="GO" id="GO:0015630">
    <property type="term" value="C:microtubule cytoskeleton"/>
    <property type="evidence" value="ECO:0007669"/>
    <property type="project" value="TreeGrafter"/>
</dbReference>
<dbReference type="InterPro" id="IPR027640">
    <property type="entry name" value="Kinesin-like_fam"/>
</dbReference>
<dbReference type="PRINTS" id="PR00380">
    <property type="entry name" value="KINESINHEAVY"/>
</dbReference>
<accession>A0A8C4S1C2</accession>
<organism evidence="8 9">
    <name type="scientific">Erpetoichthys calabaricus</name>
    <name type="common">Rope fish</name>
    <name type="synonym">Calamoichthys calabaricus</name>
    <dbReference type="NCBI Taxonomy" id="27687"/>
    <lineage>
        <taxon>Eukaryota</taxon>
        <taxon>Metazoa</taxon>
        <taxon>Chordata</taxon>
        <taxon>Craniata</taxon>
        <taxon>Vertebrata</taxon>
        <taxon>Euteleostomi</taxon>
        <taxon>Actinopterygii</taxon>
        <taxon>Polypteriformes</taxon>
        <taxon>Polypteridae</taxon>
        <taxon>Erpetoichthys</taxon>
    </lineage>
</organism>
<reference evidence="8" key="2">
    <citation type="submission" date="2025-08" db="UniProtKB">
        <authorList>
            <consortium name="Ensembl"/>
        </authorList>
    </citation>
    <scope>IDENTIFICATION</scope>
</reference>
<dbReference type="GO" id="GO:0003777">
    <property type="term" value="F:microtubule motor activity"/>
    <property type="evidence" value="ECO:0007669"/>
    <property type="project" value="InterPro"/>
</dbReference>
<comment type="similarity">
    <text evidence="5">Belongs to the TRAFAC class myosin-kinesin ATPase superfamily. Kinesin family.</text>
</comment>
<evidence type="ECO:0000313" key="8">
    <source>
        <dbReference type="Ensembl" id="ENSECRP00000008085.1"/>
    </source>
</evidence>
<evidence type="ECO:0000256" key="6">
    <source>
        <dbReference type="SAM" id="MobiDB-lite"/>
    </source>
</evidence>
<feature type="region of interest" description="Disordered" evidence="6">
    <location>
        <begin position="1"/>
        <end position="31"/>
    </location>
</feature>
<dbReference type="Pfam" id="PF00225">
    <property type="entry name" value="Kinesin"/>
    <property type="match status" value="1"/>
</dbReference>
<keyword evidence="3 5" id="KW-0067">ATP-binding</keyword>
<feature type="binding site" evidence="5">
    <location>
        <begin position="4"/>
        <end position="11"/>
    </location>
    <ligand>
        <name>ATP</name>
        <dbReference type="ChEBI" id="CHEBI:30616"/>
    </ligand>
</feature>
<keyword evidence="5" id="KW-0505">Motor protein</keyword>
<keyword evidence="4" id="KW-0206">Cytoskeleton</keyword>
<dbReference type="PANTHER" id="PTHR47972">
    <property type="entry name" value="KINESIN-LIKE PROTEIN KLP-3"/>
    <property type="match status" value="1"/>
</dbReference>
<keyword evidence="9" id="KW-1185">Reference proteome</keyword>
<evidence type="ECO:0000256" key="5">
    <source>
        <dbReference type="PROSITE-ProRule" id="PRU00283"/>
    </source>
</evidence>
<dbReference type="AlphaFoldDB" id="A0A8C4S1C2"/>
<dbReference type="SUPFAM" id="SSF52540">
    <property type="entry name" value="P-loop containing nucleoside triphosphate hydrolases"/>
    <property type="match status" value="1"/>
</dbReference>
<dbReference type="GO" id="GO:0005524">
    <property type="term" value="F:ATP binding"/>
    <property type="evidence" value="ECO:0007669"/>
    <property type="project" value="UniProtKB-UniRule"/>
</dbReference>
<keyword evidence="4" id="KW-0963">Cytoplasm</keyword>
<reference evidence="8" key="1">
    <citation type="submission" date="2021-06" db="EMBL/GenBank/DDBJ databases">
        <authorList>
            <consortium name="Wellcome Sanger Institute Data Sharing"/>
        </authorList>
    </citation>
    <scope>NUCLEOTIDE SEQUENCE [LARGE SCALE GENOMIC DNA]</scope>
</reference>
<feature type="domain" description="Kinesin motor" evidence="7">
    <location>
        <begin position="1"/>
        <end position="288"/>
    </location>
</feature>
<dbReference type="GO" id="GO:0007018">
    <property type="term" value="P:microtubule-based movement"/>
    <property type="evidence" value="ECO:0007669"/>
    <property type="project" value="InterPro"/>
</dbReference>
<evidence type="ECO:0000256" key="2">
    <source>
        <dbReference type="ARBA" id="ARBA00022741"/>
    </source>
</evidence>
<sequence length="305" mass="33879">MAYGQTGSGKTYTMMGPLGEDNLNSEDPTEEGIIPKSAKELFKETGHYSVEVSIVEIYNNEVFDLLAKDSDGTVRSIKREVITMVNGRSSVPSLTYERVENVTEIMYFLNLGMQRRVKHPTLVHTDSSRSHLIVTLTVTMHGTTPRENEQESSYHNCSSIKNTEEYVQLSPPKPNILLVPEHSKRMKMKLELVDLAGSECVAMSGVTGAALLETSFINRSLSALADVLGALAEQRPHIPYRNSKLTYLLQDSIGGDAKFLVLLCVSPSQKYIAESLQSLYFGCRARQVQKGQPKKKNANGSLKFR</sequence>
<protein>
    <submittedName>
        <fullName evidence="8">Kinesin family member 25</fullName>
    </submittedName>
</protein>
<dbReference type="PROSITE" id="PS50067">
    <property type="entry name" value="KINESIN_MOTOR_2"/>
    <property type="match status" value="1"/>
</dbReference>
<evidence type="ECO:0000256" key="4">
    <source>
        <dbReference type="ARBA" id="ARBA00023212"/>
    </source>
</evidence>
<evidence type="ECO:0000259" key="7">
    <source>
        <dbReference type="PROSITE" id="PS50067"/>
    </source>
</evidence>
<gene>
    <name evidence="8" type="primary">KIF25</name>
</gene>
<dbReference type="InterPro" id="IPR027417">
    <property type="entry name" value="P-loop_NTPase"/>
</dbReference>
<keyword evidence="2 5" id="KW-0547">Nucleotide-binding</keyword>
<evidence type="ECO:0000256" key="3">
    <source>
        <dbReference type="ARBA" id="ARBA00022840"/>
    </source>
</evidence>
<reference evidence="8" key="3">
    <citation type="submission" date="2025-09" db="UniProtKB">
        <authorList>
            <consortium name="Ensembl"/>
        </authorList>
    </citation>
    <scope>IDENTIFICATION</scope>
</reference>
<dbReference type="Gene3D" id="3.40.850.10">
    <property type="entry name" value="Kinesin motor domain"/>
    <property type="match status" value="1"/>
</dbReference>
<dbReference type="InterPro" id="IPR036961">
    <property type="entry name" value="Kinesin_motor_dom_sf"/>
</dbReference>
<evidence type="ECO:0000256" key="1">
    <source>
        <dbReference type="ARBA" id="ARBA00004245"/>
    </source>
</evidence>
<dbReference type="PANTHER" id="PTHR47972:SF63">
    <property type="entry name" value="KINESIN FAMILY MEMBER 25"/>
    <property type="match status" value="1"/>
</dbReference>
<dbReference type="Proteomes" id="UP000694620">
    <property type="component" value="Chromosome 3"/>
</dbReference>
<dbReference type="InterPro" id="IPR001752">
    <property type="entry name" value="Kinesin_motor_dom"/>
</dbReference>
<dbReference type="GO" id="GO:0008017">
    <property type="term" value="F:microtubule binding"/>
    <property type="evidence" value="ECO:0007669"/>
    <property type="project" value="InterPro"/>
</dbReference>
<dbReference type="SMART" id="SM00129">
    <property type="entry name" value="KISc"/>
    <property type="match status" value="1"/>
</dbReference>
<name>A0A8C4S1C2_ERPCA</name>
<proteinExistence type="inferred from homology"/>